<accession>A0ABM6HLU3</accession>
<dbReference type="RefSeq" id="WP_079259623.1">
    <property type="nucleotide sequence ID" value="NZ_CP019458.1"/>
</dbReference>
<dbReference type="EMBL" id="CP019458">
    <property type="protein sequence ID" value="AQA15042.1"/>
    <property type="molecule type" value="Genomic_DNA"/>
</dbReference>
<protein>
    <submittedName>
        <fullName evidence="2">Uncharacterized protein</fullName>
    </submittedName>
</protein>
<organism evidence="2 3">
    <name type="scientific">Streptomyces autolyticus</name>
    <dbReference type="NCBI Taxonomy" id="75293"/>
    <lineage>
        <taxon>Bacteria</taxon>
        <taxon>Bacillati</taxon>
        <taxon>Actinomycetota</taxon>
        <taxon>Actinomycetes</taxon>
        <taxon>Kitasatosporales</taxon>
        <taxon>Streptomycetaceae</taxon>
        <taxon>Streptomyces</taxon>
    </lineage>
</organism>
<sequence>MFDAVAEAYNTGHRAAVAELGALPDRARQLVDEITPNAEAVDLDHPDDAGGHHTRQSYVPRVRSPGTFPGRGKWPAELS</sequence>
<gene>
    <name evidence="2" type="ORF">BV401_36195</name>
</gene>
<reference evidence="2 3" key="1">
    <citation type="journal article" date="2017" name="J. Biotechnol.">
        <title>The complete genome sequence of Streptomyces autolyticus CGMCC 0516, the producer of geldanamycin, autolytimycin, reblastatin and elaiophylin.</title>
        <authorList>
            <person name="Yin M."/>
            <person name="Jiang M."/>
            <person name="Ren Z."/>
            <person name="Dong Y."/>
            <person name="Lu T."/>
        </authorList>
    </citation>
    <scope>NUCLEOTIDE SEQUENCE [LARGE SCALE GENOMIC DNA]</scope>
    <source>
        <strain evidence="2 3">CGMCC0516</strain>
    </source>
</reference>
<dbReference type="Proteomes" id="UP000187851">
    <property type="component" value="Chromosome"/>
</dbReference>
<feature type="region of interest" description="Disordered" evidence="1">
    <location>
        <begin position="39"/>
        <end position="79"/>
    </location>
</feature>
<evidence type="ECO:0000313" key="3">
    <source>
        <dbReference type="Proteomes" id="UP000187851"/>
    </source>
</evidence>
<evidence type="ECO:0000313" key="2">
    <source>
        <dbReference type="EMBL" id="AQA15042.1"/>
    </source>
</evidence>
<keyword evidence="3" id="KW-1185">Reference proteome</keyword>
<evidence type="ECO:0000256" key="1">
    <source>
        <dbReference type="SAM" id="MobiDB-lite"/>
    </source>
</evidence>
<proteinExistence type="predicted"/>
<feature type="compositionally biased region" description="Basic and acidic residues" evidence="1">
    <location>
        <begin position="42"/>
        <end position="51"/>
    </location>
</feature>
<name>A0ABM6HLU3_9ACTN</name>